<organism evidence="9 10">
    <name type="scientific">Pararhodobacter aggregans</name>
    <dbReference type="NCBI Taxonomy" id="404875"/>
    <lineage>
        <taxon>Bacteria</taxon>
        <taxon>Pseudomonadati</taxon>
        <taxon>Pseudomonadota</taxon>
        <taxon>Alphaproteobacteria</taxon>
        <taxon>Rhodobacterales</taxon>
        <taxon>Paracoccaceae</taxon>
        <taxon>Pararhodobacter</taxon>
    </lineage>
</organism>
<evidence type="ECO:0000313" key="9">
    <source>
        <dbReference type="EMBL" id="PVE48220.1"/>
    </source>
</evidence>
<accession>A0A2T7UTW9</accession>
<keyword evidence="5 7" id="KW-1133">Transmembrane helix</keyword>
<evidence type="ECO:0000256" key="5">
    <source>
        <dbReference type="ARBA" id="ARBA00022989"/>
    </source>
</evidence>
<evidence type="ECO:0000256" key="2">
    <source>
        <dbReference type="ARBA" id="ARBA00022475"/>
    </source>
</evidence>
<keyword evidence="3 7" id="KW-0997">Cell inner membrane</keyword>
<sequence length="435" mass="45632">MSDVAIGGLGLAGILVLLALRVPIAFALIGVSIAGLWALLGERPALGSLRTIPYQFVAHWSLSAIPMFLLMGSVAYHSGIVSSLYTAARLWLCRLPGGLAIASNFACAGFAAASGSSVATASAMGRIAVPEMLRYRYDPGLATGVVAAAGTLGSLIPPSILMILYGTFAEASIGKLMIAGILPGILTAVIYAAMIWLRCVIRPELAPPVDINPTLRERMQALAQVWPMPLLILGVIGGLYGGYVTATEAGALGAFLALVIAAFYGRLNWTVLRASIVDTVTGTAVIFFVSIGAVMLSRFVALSGVPDAIVELFGAGGLQGYSVVLFCGLVFLFLGMFLDPIGLMLIALPVMLPIIDQSGFDLIWFGILTIKFVEIGLITPPVGLSVYTIKTVVGDKVALTQIFRGIGWFLVCELLVVALLVIFPQIALFLPGLMS</sequence>
<evidence type="ECO:0000256" key="4">
    <source>
        <dbReference type="ARBA" id="ARBA00022692"/>
    </source>
</evidence>
<evidence type="ECO:0000313" key="10">
    <source>
        <dbReference type="Proteomes" id="UP000244810"/>
    </source>
</evidence>
<feature type="transmembrane region" description="Helical" evidence="7">
    <location>
        <begin position="249"/>
        <end position="267"/>
    </location>
</feature>
<keyword evidence="10" id="KW-1185">Reference proteome</keyword>
<proteinExistence type="inferred from homology"/>
<feature type="transmembrane region" description="Helical" evidence="7">
    <location>
        <begin position="279"/>
        <end position="301"/>
    </location>
</feature>
<dbReference type="PIRSF" id="PIRSF006066">
    <property type="entry name" value="HI0050"/>
    <property type="match status" value="1"/>
</dbReference>
<keyword evidence="7" id="KW-0813">Transport</keyword>
<keyword evidence="4 7" id="KW-0812">Transmembrane</keyword>
<comment type="caution">
    <text evidence="9">The sequence shown here is derived from an EMBL/GenBank/DDBJ whole genome shotgun (WGS) entry which is preliminary data.</text>
</comment>
<dbReference type="InterPro" id="IPR004681">
    <property type="entry name" value="TRAP_DctM"/>
</dbReference>
<dbReference type="GO" id="GO:0022857">
    <property type="term" value="F:transmembrane transporter activity"/>
    <property type="evidence" value="ECO:0007669"/>
    <property type="project" value="UniProtKB-UniRule"/>
</dbReference>
<dbReference type="Proteomes" id="UP000244810">
    <property type="component" value="Unassembled WGS sequence"/>
</dbReference>
<dbReference type="Pfam" id="PF06808">
    <property type="entry name" value="DctM"/>
    <property type="match status" value="1"/>
</dbReference>
<feature type="transmembrane region" description="Helical" evidence="7">
    <location>
        <begin position="221"/>
        <end position="243"/>
    </location>
</feature>
<feature type="domain" description="TRAP C4-dicarboxylate transport system permease DctM subunit" evidence="8">
    <location>
        <begin position="12"/>
        <end position="426"/>
    </location>
</feature>
<gene>
    <name evidence="9" type="ORF">DDE23_08825</name>
</gene>
<dbReference type="InterPro" id="IPR010656">
    <property type="entry name" value="DctM"/>
</dbReference>
<dbReference type="PANTHER" id="PTHR33362">
    <property type="entry name" value="SIALIC ACID TRAP TRANSPORTER PERMEASE PROTEIN SIAT-RELATED"/>
    <property type="match status" value="1"/>
</dbReference>
<comment type="similarity">
    <text evidence="7">Belongs to the TRAP transporter large permease family.</text>
</comment>
<feature type="transmembrane region" description="Helical" evidence="7">
    <location>
        <begin position="12"/>
        <end position="40"/>
    </location>
</feature>
<comment type="function">
    <text evidence="7">Part of the tripartite ATP-independent periplasmic (TRAP) transport system.</text>
</comment>
<feature type="transmembrane region" description="Helical" evidence="7">
    <location>
        <begin position="362"/>
        <end position="386"/>
    </location>
</feature>
<name>A0A2T7UTW9_9RHOB</name>
<dbReference type="PANTHER" id="PTHR33362:SF5">
    <property type="entry name" value="C4-DICARBOXYLATE TRAP TRANSPORTER LARGE PERMEASE PROTEIN DCTM"/>
    <property type="match status" value="1"/>
</dbReference>
<dbReference type="NCBIfam" id="TIGR00786">
    <property type="entry name" value="dctM"/>
    <property type="match status" value="1"/>
</dbReference>
<feature type="transmembrane region" description="Helical" evidence="7">
    <location>
        <begin position="97"/>
        <end position="119"/>
    </location>
</feature>
<evidence type="ECO:0000256" key="6">
    <source>
        <dbReference type="ARBA" id="ARBA00023136"/>
    </source>
</evidence>
<feature type="transmembrane region" description="Helical" evidence="7">
    <location>
        <begin position="321"/>
        <end position="350"/>
    </location>
</feature>
<comment type="subunit">
    <text evidence="7">The complex comprises the extracytoplasmic solute receptor protein and the two transmembrane proteins.</text>
</comment>
<dbReference type="RefSeq" id="WP_107751593.1">
    <property type="nucleotide sequence ID" value="NZ_QBKF01000004.1"/>
</dbReference>
<feature type="transmembrane region" description="Helical" evidence="7">
    <location>
        <begin position="406"/>
        <end position="430"/>
    </location>
</feature>
<protein>
    <recommendedName>
        <fullName evidence="7">TRAP transporter large permease protein</fullName>
    </recommendedName>
</protein>
<dbReference type="OrthoDB" id="9790209at2"/>
<comment type="subcellular location">
    <subcellularLocation>
        <location evidence="1 7">Cell inner membrane</location>
        <topology evidence="1 7">Multi-pass membrane protein</topology>
    </subcellularLocation>
</comment>
<dbReference type="EMBL" id="QDDR01000003">
    <property type="protein sequence ID" value="PVE48220.1"/>
    <property type="molecule type" value="Genomic_DNA"/>
</dbReference>
<keyword evidence="2" id="KW-1003">Cell membrane</keyword>
<keyword evidence="6 7" id="KW-0472">Membrane</keyword>
<feature type="transmembrane region" description="Helical" evidence="7">
    <location>
        <begin position="52"/>
        <end position="77"/>
    </location>
</feature>
<evidence type="ECO:0000259" key="8">
    <source>
        <dbReference type="Pfam" id="PF06808"/>
    </source>
</evidence>
<feature type="transmembrane region" description="Helical" evidence="7">
    <location>
        <begin position="140"/>
        <end position="165"/>
    </location>
</feature>
<dbReference type="AlphaFoldDB" id="A0A2T7UTW9"/>
<evidence type="ECO:0000256" key="1">
    <source>
        <dbReference type="ARBA" id="ARBA00004429"/>
    </source>
</evidence>
<evidence type="ECO:0000256" key="3">
    <source>
        <dbReference type="ARBA" id="ARBA00022519"/>
    </source>
</evidence>
<dbReference type="GO" id="GO:0005886">
    <property type="term" value="C:plasma membrane"/>
    <property type="evidence" value="ECO:0007669"/>
    <property type="project" value="UniProtKB-SubCell"/>
</dbReference>
<feature type="transmembrane region" description="Helical" evidence="7">
    <location>
        <begin position="177"/>
        <end position="201"/>
    </location>
</feature>
<evidence type="ECO:0000256" key="7">
    <source>
        <dbReference type="RuleBase" id="RU369079"/>
    </source>
</evidence>
<reference evidence="9 10" key="1">
    <citation type="journal article" date="2011" name="Syst. Appl. Microbiol.">
        <title>Defluviimonas denitrificans gen. nov., sp. nov., and Pararhodobacter aggregans gen. nov., sp. nov., non-phototrophic Rhodobacteraceae from the biofilter of a marine aquaculture.</title>
        <authorList>
            <person name="Foesel B.U."/>
            <person name="Drake H.L."/>
            <person name="Schramm A."/>
        </authorList>
    </citation>
    <scope>NUCLEOTIDE SEQUENCE [LARGE SCALE GENOMIC DNA]</scope>
    <source>
        <strain evidence="9 10">D1-19</strain>
    </source>
</reference>